<feature type="compositionally biased region" description="Low complexity" evidence="1">
    <location>
        <begin position="273"/>
        <end position="290"/>
    </location>
</feature>
<name>A0AAD2GZ68_9AGAR</name>
<evidence type="ECO:0000256" key="1">
    <source>
        <dbReference type="SAM" id="MobiDB-lite"/>
    </source>
</evidence>
<feature type="region of interest" description="Disordered" evidence="1">
    <location>
        <begin position="78"/>
        <end position="106"/>
    </location>
</feature>
<feature type="compositionally biased region" description="Low complexity" evidence="1">
    <location>
        <begin position="297"/>
        <end position="318"/>
    </location>
</feature>
<dbReference type="EMBL" id="CAVNYO010000072">
    <property type="protein sequence ID" value="CAK5264857.1"/>
    <property type="molecule type" value="Genomic_DNA"/>
</dbReference>
<evidence type="ECO:0000313" key="2">
    <source>
        <dbReference type="EMBL" id="CAK5264857.1"/>
    </source>
</evidence>
<sequence length="844" mass="90969">MEWDGGWHKTTEKVWMSAAERAPKFKSDGAICRTASNNKPPCIRRIKNLKKQGCLVLLAHDREVINDLSRSKSLRSKLPVQLTHSPGEWQPDRTLQDSTRGKGSSSTLSASLLTEDAVRLFDVLKKKFADTQYYVAATKKFGSWLNCDKAYYFEARPEIVNILLITQRTLGEIKKSSPAEFPKYAQAYTSLITILAQFTSLFVEPELQQTVQTLVRNAKRLELSLSQEAPTPQQSSHDVSPNTAQMQQVRSNSSSLASALTSAIPTVAGSSTAMPSEPSSLSASVSIPTATASDVGPSTPASTVAPSPTTPSAQAGPSKSAVKTEPRRKKKKPDLSRFVQGEVEKRKQEMEISKAKEKAELGEGTLAAPIQVADEEDSAPMPIKVEQPAVESLAPVEDKTLIAPATLTAPTVLELASQAQISRSSNLQVDLPPAPAEPYVGIEQAPGVAEAPSVQPQAPSVETEAPSVGDEAPSIAVVQAPAVVVQKPSSAAGQLFVAADPRILSPAIEPALTLTLDQPLAMTSPADEMVPEAPGHIADPLRKAVDPVSDSNPGLRMDYDNDVDMEIDLHDAEMTGPTEPPIEPPLSARAVSESEAIAAEAAHLRKLLGDSLDDIPSAVQSIVHSLINGANERLANPDRNPPLPEASATLDAQFSKKTGIHQGFVLARHHPSSKGQIKIEVPINSMQAVSLNKWNRRSTNPGEVDEALCISLLCFLASEVNSKLEQAQSTDMMRILPELECSWPDNGEMDLDAVWEGQVTTFPLSPPFALPPDGLFDVSPFLSEGANTLIIRFRDVSKYSVVLCAHRPTEAQRSVVAKQQDWKKWLHGISGPVELPFRVPINIP</sequence>
<organism evidence="2 3">
    <name type="scientific">Mycena citricolor</name>
    <dbReference type="NCBI Taxonomy" id="2018698"/>
    <lineage>
        <taxon>Eukaryota</taxon>
        <taxon>Fungi</taxon>
        <taxon>Dikarya</taxon>
        <taxon>Basidiomycota</taxon>
        <taxon>Agaricomycotina</taxon>
        <taxon>Agaricomycetes</taxon>
        <taxon>Agaricomycetidae</taxon>
        <taxon>Agaricales</taxon>
        <taxon>Marasmiineae</taxon>
        <taxon>Mycenaceae</taxon>
        <taxon>Mycena</taxon>
    </lineage>
</organism>
<reference evidence="2" key="1">
    <citation type="submission" date="2023-11" db="EMBL/GenBank/DDBJ databases">
        <authorList>
            <person name="De Vega J J."/>
            <person name="De Vega J J."/>
        </authorList>
    </citation>
    <scope>NUCLEOTIDE SEQUENCE</scope>
</reference>
<keyword evidence="3" id="KW-1185">Reference proteome</keyword>
<gene>
    <name evidence="2" type="ORF">MYCIT1_LOCUS5374</name>
</gene>
<dbReference type="AlphaFoldDB" id="A0AAD2GZ68"/>
<feature type="region of interest" description="Disordered" evidence="1">
    <location>
        <begin position="225"/>
        <end position="350"/>
    </location>
</feature>
<dbReference type="Proteomes" id="UP001295794">
    <property type="component" value="Unassembled WGS sequence"/>
</dbReference>
<feature type="compositionally biased region" description="Low complexity" evidence="1">
    <location>
        <begin position="251"/>
        <end position="263"/>
    </location>
</feature>
<protein>
    <submittedName>
        <fullName evidence="2">Uncharacterized protein</fullName>
    </submittedName>
</protein>
<proteinExistence type="predicted"/>
<evidence type="ECO:0000313" key="3">
    <source>
        <dbReference type="Proteomes" id="UP001295794"/>
    </source>
</evidence>
<comment type="caution">
    <text evidence="2">The sequence shown here is derived from an EMBL/GenBank/DDBJ whole genome shotgun (WGS) entry which is preliminary data.</text>
</comment>
<feature type="compositionally biased region" description="Polar residues" evidence="1">
    <location>
        <begin position="225"/>
        <end position="250"/>
    </location>
</feature>
<accession>A0AAD2GZ68</accession>